<accession>A0A811MJE5</accession>
<dbReference type="EMBL" id="CAJGYO010000001">
    <property type="protein sequence ID" value="CAD6205367.1"/>
    <property type="molecule type" value="Genomic_DNA"/>
</dbReference>
<evidence type="ECO:0000256" key="1">
    <source>
        <dbReference type="SAM" id="MobiDB-lite"/>
    </source>
</evidence>
<feature type="region of interest" description="Disordered" evidence="1">
    <location>
        <begin position="1"/>
        <end position="114"/>
    </location>
</feature>
<name>A0A811MJE5_9POAL</name>
<organism evidence="2 3">
    <name type="scientific">Miscanthus lutarioriparius</name>
    <dbReference type="NCBI Taxonomy" id="422564"/>
    <lineage>
        <taxon>Eukaryota</taxon>
        <taxon>Viridiplantae</taxon>
        <taxon>Streptophyta</taxon>
        <taxon>Embryophyta</taxon>
        <taxon>Tracheophyta</taxon>
        <taxon>Spermatophyta</taxon>
        <taxon>Magnoliopsida</taxon>
        <taxon>Liliopsida</taxon>
        <taxon>Poales</taxon>
        <taxon>Poaceae</taxon>
        <taxon>PACMAD clade</taxon>
        <taxon>Panicoideae</taxon>
        <taxon>Andropogonodae</taxon>
        <taxon>Andropogoneae</taxon>
        <taxon>Saccharinae</taxon>
        <taxon>Miscanthus</taxon>
    </lineage>
</organism>
<evidence type="ECO:0000313" key="2">
    <source>
        <dbReference type="EMBL" id="CAD6205367.1"/>
    </source>
</evidence>
<comment type="caution">
    <text evidence="2">The sequence shown here is derived from an EMBL/GenBank/DDBJ whole genome shotgun (WGS) entry which is preliminary data.</text>
</comment>
<dbReference type="AlphaFoldDB" id="A0A811MJE5"/>
<dbReference type="Proteomes" id="UP000604825">
    <property type="component" value="Unassembled WGS sequence"/>
</dbReference>
<feature type="compositionally biased region" description="Basic and acidic residues" evidence="1">
    <location>
        <begin position="103"/>
        <end position="114"/>
    </location>
</feature>
<protein>
    <submittedName>
        <fullName evidence="2">Uncharacterized protein</fullName>
    </submittedName>
</protein>
<keyword evidence="3" id="KW-1185">Reference proteome</keyword>
<feature type="compositionally biased region" description="Low complexity" evidence="1">
    <location>
        <begin position="90"/>
        <end position="102"/>
    </location>
</feature>
<gene>
    <name evidence="2" type="ORF">NCGR_LOCUS3198</name>
</gene>
<feature type="compositionally biased region" description="Polar residues" evidence="1">
    <location>
        <begin position="17"/>
        <end position="27"/>
    </location>
</feature>
<reference evidence="2" key="1">
    <citation type="submission" date="2020-10" db="EMBL/GenBank/DDBJ databases">
        <authorList>
            <person name="Han B."/>
            <person name="Lu T."/>
            <person name="Zhao Q."/>
            <person name="Huang X."/>
            <person name="Zhao Y."/>
        </authorList>
    </citation>
    <scope>NUCLEOTIDE SEQUENCE</scope>
</reference>
<sequence length="114" mass="12161">MPPLPATMFGPAPIDPTGSTSMSAGSNPTPPDGRSPGWQVVSPPTYFGPPSGGLPRPPQYGTGAAVSYPLPHTHHAHTGWEHRYTSAPLQQGQSSWSSWPSVQDEHRDRGSHEE</sequence>
<evidence type="ECO:0000313" key="3">
    <source>
        <dbReference type="Proteomes" id="UP000604825"/>
    </source>
</evidence>
<proteinExistence type="predicted"/>